<dbReference type="Proteomes" id="UP000660070">
    <property type="component" value="Unassembled WGS sequence"/>
</dbReference>
<reference evidence="2 3" key="1">
    <citation type="submission" date="2020-11" db="EMBL/GenBank/DDBJ databases">
        <title>Kaistella gelatinilytica sp. nov., a flavobacterium isolated from Antarctic Soil.</title>
        <authorList>
            <person name="Li J."/>
        </authorList>
    </citation>
    <scope>NUCLEOTIDE SEQUENCE [LARGE SCALE GENOMIC DNA]</scope>
    <source>
        <strain evidence="2 3">G5-32</strain>
    </source>
</reference>
<proteinExistence type="predicted"/>
<feature type="region of interest" description="Disordered" evidence="1">
    <location>
        <begin position="23"/>
        <end position="42"/>
    </location>
</feature>
<name>A0ABS0FD02_9FLAO</name>
<comment type="caution">
    <text evidence="2">The sequence shown here is derived from an EMBL/GenBank/DDBJ whole genome shotgun (WGS) entry which is preliminary data.</text>
</comment>
<organism evidence="2 3">
    <name type="scientific">Kaistella gelatinilytica</name>
    <dbReference type="NCBI Taxonomy" id="2787636"/>
    <lineage>
        <taxon>Bacteria</taxon>
        <taxon>Pseudomonadati</taxon>
        <taxon>Bacteroidota</taxon>
        <taxon>Flavobacteriia</taxon>
        <taxon>Flavobacteriales</taxon>
        <taxon>Weeksellaceae</taxon>
        <taxon>Chryseobacterium group</taxon>
        <taxon>Kaistella</taxon>
    </lineage>
</organism>
<protein>
    <recommendedName>
        <fullName evidence="4">Membrane-bound lysozyme inhibitor of c-type lysozyme MliC</fullName>
    </recommendedName>
</protein>
<evidence type="ECO:0000313" key="2">
    <source>
        <dbReference type="EMBL" id="MBF8457586.1"/>
    </source>
</evidence>
<sequence>MKNIYIAIFALFFLSSCSKSEQNSSTVERKKTPSTEVSQVQEPIKLKNSKGEEVSVVYFAEGDAVAVKIQKTGAKEEKLSAKTSNENGNPIFTNQNFMWEMTQEGKAGKLTDKDGNSSEYK</sequence>
<accession>A0ABS0FD02</accession>
<dbReference type="EMBL" id="JADPVI010000002">
    <property type="protein sequence ID" value="MBF8457586.1"/>
    <property type="molecule type" value="Genomic_DNA"/>
</dbReference>
<dbReference type="RefSeq" id="WP_196080068.1">
    <property type="nucleotide sequence ID" value="NZ_JADPVI010000002.1"/>
</dbReference>
<evidence type="ECO:0000256" key="1">
    <source>
        <dbReference type="SAM" id="MobiDB-lite"/>
    </source>
</evidence>
<gene>
    <name evidence="2" type="ORF">IV494_10390</name>
</gene>
<evidence type="ECO:0008006" key="4">
    <source>
        <dbReference type="Google" id="ProtNLM"/>
    </source>
</evidence>
<evidence type="ECO:0000313" key="3">
    <source>
        <dbReference type="Proteomes" id="UP000660070"/>
    </source>
</evidence>
<keyword evidence="3" id="KW-1185">Reference proteome</keyword>
<dbReference type="PROSITE" id="PS51257">
    <property type="entry name" value="PROKAR_LIPOPROTEIN"/>
    <property type="match status" value="1"/>
</dbReference>